<dbReference type="InterPro" id="IPR027387">
    <property type="entry name" value="Cytb/b6-like_sf"/>
</dbReference>
<evidence type="ECO:0000256" key="2">
    <source>
        <dbReference type="ARBA" id="ARBA00022448"/>
    </source>
</evidence>
<dbReference type="Gene3D" id="1.20.810.10">
    <property type="entry name" value="Cytochrome Bc1 Complex, Chain C"/>
    <property type="match status" value="1"/>
</dbReference>
<dbReference type="InterPro" id="IPR005798">
    <property type="entry name" value="Cyt_b/b6_C"/>
</dbReference>
<feature type="transmembrane region" description="Helical" evidence="10">
    <location>
        <begin position="149"/>
        <end position="171"/>
    </location>
</feature>
<evidence type="ECO:0000313" key="13">
    <source>
        <dbReference type="Proteomes" id="UP000782312"/>
    </source>
</evidence>
<feature type="domain" description="Cytochrome b/b6 C-terminal region profile" evidence="11">
    <location>
        <begin position="1"/>
        <end position="110"/>
    </location>
</feature>
<evidence type="ECO:0000256" key="10">
    <source>
        <dbReference type="SAM" id="Phobius"/>
    </source>
</evidence>
<feature type="transmembrane region" description="Helical" evidence="10">
    <location>
        <begin position="93"/>
        <end position="113"/>
    </location>
</feature>
<keyword evidence="2" id="KW-0813">Transport</keyword>
<keyword evidence="4 10" id="KW-0812">Transmembrane</keyword>
<evidence type="ECO:0000259" key="11">
    <source>
        <dbReference type="PROSITE" id="PS51003"/>
    </source>
</evidence>
<evidence type="ECO:0000256" key="1">
    <source>
        <dbReference type="ARBA" id="ARBA00004141"/>
    </source>
</evidence>
<dbReference type="AlphaFoldDB" id="A0A932HYR1"/>
<comment type="subcellular location">
    <subcellularLocation>
        <location evidence="1">Membrane</location>
        <topology evidence="1">Multi-pass membrane protein</topology>
    </subcellularLocation>
</comment>
<evidence type="ECO:0000256" key="8">
    <source>
        <dbReference type="ARBA" id="ARBA00023004"/>
    </source>
</evidence>
<dbReference type="GO" id="GO:0046872">
    <property type="term" value="F:metal ion binding"/>
    <property type="evidence" value="ECO:0007669"/>
    <property type="project" value="UniProtKB-KW"/>
</dbReference>
<dbReference type="InterPro" id="IPR036150">
    <property type="entry name" value="Cyt_b/b6_C_sf"/>
</dbReference>
<organism evidence="12 13">
    <name type="scientific">Tectimicrobiota bacterium</name>
    <dbReference type="NCBI Taxonomy" id="2528274"/>
    <lineage>
        <taxon>Bacteria</taxon>
        <taxon>Pseudomonadati</taxon>
        <taxon>Nitrospinota/Tectimicrobiota group</taxon>
        <taxon>Candidatus Tectimicrobiota</taxon>
    </lineage>
</organism>
<dbReference type="GO" id="GO:0016020">
    <property type="term" value="C:membrane"/>
    <property type="evidence" value="ECO:0007669"/>
    <property type="project" value="UniProtKB-SubCell"/>
</dbReference>
<keyword evidence="7 10" id="KW-1133">Transmembrane helix</keyword>
<dbReference type="GO" id="GO:0016491">
    <property type="term" value="F:oxidoreductase activity"/>
    <property type="evidence" value="ECO:0007669"/>
    <property type="project" value="InterPro"/>
</dbReference>
<evidence type="ECO:0000256" key="7">
    <source>
        <dbReference type="ARBA" id="ARBA00022989"/>
    </source>
</evidence>
<feature type="transmembrane region" description="Helical" evidence="10">
    <location>
        <begin position="183"/>
        <end position="205"/>
    </location>
</feature>
<keyword evidence="6" id="KW-0249">Electron transport</keyword>
<evidence type="ECO:0000256" key="4">
    <source>
        <dbReference type="ARBA" id="ARBA00022692"/>
    </source>
</evidence>
<keyword evidence="9 10" id="KW-0472">Membrane</keyword>
<comment type="caution">
    <text evidence="12">The sequence shown here is derived from an EMBL/GenBank/DDBJ whole genome shotgun (WGS) entry which is preliminary data.</text>
</comment>
<keyword evidence="3" id="KW-0349">Heme</keyword>
<dbReference type="Pfam" id="PF00032">
    <property type="entry name" value="Cytochrom_B_C"/>
    <property type="match status" value="1"/>
</dbReference>
<protein>
    <submittedName>
        <fullName evidence="12">Cytochrome C</fullName>
    </submittedName>
</protein>
<evidence type="ECO:0000256" key="3">
    <source>
        <dbReference type="ARBA" id="ARBA00022617"/>
    </source>
</evidence>
<keyword evidence="8" id="KW-0408">Iron</keyword>
<keyword evidence="5" id="KW-0479">Metal-binding</keyword>
<feature type="transmembrane region" description="Helical" evidence="10">
    <location>
        <begin position="53"/>
        <end position="73"/>
    </location>
</feature>
<evidence type="ECO:0000256" key="5">
    <source>
        <dbReference type="ARBA" id="ARBA00022723"/>
    </source>
</evidence>
<dbReference type="SUPFAM" id="SSF81648">
    <property type="entry name" value="a domain/subunit of cytochrome bc1 complex (Ubiquinol-cytochrome c reductase)"/>
    <property type="match status" value="1"/>
</dbReference>
<evidence type="ECO:0000256" key="6">
    <source>
        <dbReference type="ARBA" id="ARBA00022982"/>
    </source>
</evidence>
<evidence type="ECO:0000256" key="9">
    <source>
        <dbReference type="ARBA" id="ARBA00023136"/>
    </source>
</evidence>
<reference evidence="12" key="1">
    <citation type="submission" date="2020-07" db="EMBL/GenBank/DDBJ databases">
        <title>Huge and variable diversity of episymbiotic CPR bacteria and DPANN archaea in groundwater ecosystems.</title>
        <authorList>
            <person name="He C.Y."/>
            <person name="Keren R."/>
            <person name="Whittaker M."/>
            <person name="Farag I.F."/>
            <person name="Doudna J."/>
            <person name="Cate J.H.D."/>
            <person name="Banfield J.F."/>
        </authorList>
    </citation>
    <scope>NUCLEOTIDE SEQUENCE</scope>
    <source>
        <strain evidence="12">NC_groundwater_763_Ag_S-0.2um_68_21</strain>
    </source>
</reference>
<dbReference type="GO" id="GO:0009055">
    <property type="term" value="F:electron transfer activity"/>
    <property type="evidence" value="ECO:0007669"/>
    <property type="project" value="InterPro"/>
</dbReference>
<dbReference type="Proteomes" id="UP000782312">
    <property type="component" value="Unassembled WGS sequence"/>
</dbReference>
<sequence length="222" mass="25421">MCAIIVTILLTAWSILVDAPLEEPANPSVTPNPSKAPWYFLGLQEMLVYFDPWVAGVVLPTLIIVGLMAIPFIDVNPKGNGYYTFGERRFAILTYLFGFLVLWVWLVVQGTFLRGPGWNFFMPWEEWDPHKVVALTNVDLPYLLGFRSYWGQAAVGAALIAAWYMTIPAWYVWRRRSLRNLGFVRYAIKSFLFVTMMGLVAKMALRIGLNVKYILVTPWFNI</sequence>
<dbReference type="EMBL" id="JACPUR010000024">
    <property type="protein sequence ID" value="MBI3128175.1"/>
    <property type="molecule type" value="Genomic_DNA"/>
</dbReference>
<accession>A0A932HYR1</accession>
<gene>
    <name evidence="12" type="ORF">HYZ11_11270</name>
</gene>
<dbReference type="PROSITE" id="PS51003">
    <property type="entry name" value="CYTB_CTER"/>
    <property type="match status" value="1"/>
</dbReference>
<evidence type="ECO:0000313" key="12">
    <source>
        <dbReference type="EMBL" id="MBI3128175.1"/>
    </source>
</evidence>
<name>A0A932HYR1_UNCTE</name>
<proteinExistence type="predicted"/>